<dbReference type="GO" id="GO:0005739">
    <property type="term" value="C:mitochondrion"/>
    <property type="evidence" value="ECO:0007669"/>
    <property type="project" value="TreeGrafter"/>
</dbReference>
<dbReference type="InterPro" id="IPR036565">
    <property type="entry name" value="Mur-like_cat_sf"/>
</dbReference>
<keyword evidence="4" id="KW-0067">ATP-binding</keyword>
<dbReference type="EMBL" id="BRZM01000014">
    <property type="protein sequence ID" value="GLD52446.1"/>
    <property type="molecule type" value="Genomic_DNA"/>
</dbReference>
<dbReference type="Gene3D" id="3.40.1190.10">
    <property type="entry name" value="Mur-like, catalytic domain"/>
    <property type="match status" value="1"/>
</dbReference>
<keyword evidence="7" id="KW-1185">Reference proteome</keyword>
<gene>
    <name evidence="6" type="ORF">AKAME5_000535200</name>
</gene>
<evidence type="ECO:0000256" key="5">
    <source>
        <dbReference type="SAM" id="SignalP"/>
    </source>
</evidence>
<feature type="signal peptide" evidence="5">
    <location>
        <begin position="1"/>
        <end position="23"/>
    </location>
</feature>
<dbReference type="GO" id="GO:0005524">
    <property type="term" value="F:ATP binding"/>
    <property type="evidence" value="ECO:0007669"/>
    <property type="project" value="UniProtKB-KW"/>
</dbReference>
<dbReference type="GO" id="GO:0005829">
    <property type="term" value="C:cytosol"/>
    <property type="evidence" value="ECO:0007669"/>
    <property type="project" value="TreeGrafter"/>
</dbReference>
<keyword evidence="2" id="KW-0436">Ligase</keyword>
<feature type="chain" id="PRO_5042192171" evidence="5">
    <location>
        <begin position="24"/>
        <end position="198"/>
    </location>
</feature>
<protein>
    <submittedName>
        <fullName evidence="6">Folylpolyglutamate synthase, mitochondrial-like protein</fullName>
    </submittedName>
</protein>
<evidence type="ECO:0000256" key="4">
    <source>
        <dbReference type="ARBA" id="ARBA00022840"/>
    </source>
</evidence>
<dbReference type="PANTHER" id="PTHR11136">
    <property type="entry name" value="FOLYLPOLYGLUTAMATE SYNTHASE-RELATED"/>
    <property type="match status" value="1"/>
</dbReference>
<name>A0AAD3MF81_LATJO</name>
<dbReference type="AlphaFoldDB" id="A0AAD3MF81"/>
<evidence type="ECO:0000313" key="6">
    <source>
        <dbReference type="EMBL" id="GLD52446.1"/>
    </source>
</evidence>
<evidence type="ECO:0000256" key="3">
    <source>
        <dbReference type="ARBA" id="ARBA00022741"/>
    </source>
</evidence>
<proteinExistence type="inferred from homology"/>
<dbReference type="PROSITE" id="PS01012">
    <property type="entry name" value="FOLYLPOLYGLU_SYNT_2"/>
    <property type="match status" value="1"/>
</dbReference>
<keyword evidence="5" id="KW-0732">Signal</keyword>
<accession>A0AAD3MF81</accession>
<dbReference type="Proteomes" id="UP001279410">
    <property type="component" value="Unassembled WGS sequence"/>
</dbReference>
<dbReference type="SUPFAM" id="SSF53623">
    <property type="entry name" value="MurD-like peptide ligases, catalytic domain"/>
    <property type="match status" value="1"/>
</dbReference>
<comment type="similarity">
    <text evidence="1">Belongs to the folylpolyglutamate synthase family.</text>
</comment>
<dbReference type="InterPro" id="IPR001645">
    <property type="entry name" value="Folylpolyglutamate_synth"/>
</dbReference>
<comment type="caution">
    <text evidence="6">The sequence shown here is derived from an EMBL/GenBank/DDBJ whole genome shotgun (WGS) entry which is preliminary data.</text>
</comment>
<reference evidence="6" key="1">
    <citation type="submission" date="2022-08" db="EMBL/GenBank/DDBJ databases">
        <title>Genome sequencing of akame (Lates japonicus).</title>
        <authorList>
            <person name="Hashiguchi Y."/>
            <person name="Takahashi H."/>
        </authorList>
    </citation>
    <scope>NUCLEOTIDE SEQUENCE</scope>
    <source>
        <strain evidence="6">Kochi</strain>
    </source>
</reference>
<dbReference type="InterPro" id="IPR018109">
    <property type="entry name" value="Folylpolyglutamate_synth_CS"/>
</dbReference>
<dbReference type="GO" id="GO:0004326">
    <property type="term" value="F:tetrahydrofolylpolyglutamate synthase activity"/>
    <property type="evidence" value="ECO:0007669"/>
    <property type="project" value="InterPro"/>
</dbReference>
<organism evidence="6 7">
    <name type="scientific">Lates japonicus</name>
    <name type="common">Japanese lates</name>
    <dbReference type="NCBI Taxonomy" id="270547"/>
    <lineage>
        <taxon>Eukaryota</taxon>
        <taxon>Metazoa</taxon>
        <taxon>Chordata</taxon>
        <taxon>Craniata</taxon>
        <taxon>Vertebrata</taxon>
        <taxon>Euteleostomi</taxon>
        <taxon>Actinopterygii</taxon>
        <taxon>Neopterygii</taxon>
        <taxon>Teleostei</taxon>
        <taxon>Neoteleostei</taxon>
        <taxon>Acanthomorphata</taxon>
        <taxon>Carangaria</taxon>
        <taxon>Carangaria incertae sedis</taxon>
        <taxon>Centropomidae</taxon>
        <taxon>Lates</taxon>
    </lineage>
</organism>
<evidence type="ECO:0000256" key="2">
    <source>
        <dbReference type="ARBA" id="ARBA00022598"/>
    </source>
</evidence>
<evidence type="ECO:0000256" key="1">
    <source>
        <dbReference type="ARBA" id="ARBA00008276"/>
    </source>
</evidence>
<dbReference type="PANTHER" id="PTHR11136:SF5">
    <property type="entry name" value="FOLYLPOLYGLUTAMATE SYNTHASE, MITOCHONDRIAL"/>
    <property type="match status" value="1"/>
</dbReference>
<sequence>MPFYFQFLTLLAFHVFLQEKVDLAVVEVGIGGQYDCTNIISLLGDTMEKITWQKAGIFKPGVPAFTVRQQPNSLRVLQCRAKDVRCPLRVCPELDQYEVVVGPVNLGLAGKHQRLNASFALQLSHSWLQRHKAEEGTGHHSSTVCVQHMLAHCRKNQSSWQSLNATETIYNHHRHPVTSSLSHSLVFPCILSTLQWIS</sequence>
<evidence type="ECO:0000313" key="7">
    <source>
        <dbReference type="Proteomes" id="UP001279410"/>
    </source>
</evidence>
<keyword evidence="3" id="KW-0547">Nucleotide-binding</keyword>